<organism evidence="2 3">
    <name type="scientific">Merluccius polli</name>
    <name type="common">Benguela hake</name>
    <name type="synonym">Merluccius cadenati</name>
    <dbReference type="NCBI Taxonomy" id="89951"/>
    <lineage>
        <taxon>Eukaryota</taxon>
        <taxon>Metazoa</taxon>
        <taxon>Chordata</taxon>
        <taxon>Craniata</taxon>
        <taxon>Vertebrata</taxon>
        <taxon>Euteleostomi</taxon>
        <taxon>Actinopterygii</taxon>
        <taxon>Neopterygii</taxon>
        <taxon>Teleostei</taxon>
        <taxon>Neoteleostei</taxon>
        <taxon>Acanthomorphata</taxon>
        <taxon>Zeiogadaria</taxon>
        <taxon>Gadariae</taxon>
        <taxon>Gadiformes</taxon>
        <taxon>Gadoidei</taxon>
        <taxon>Merlucciidae</taxon>
        <taxon>Merluccius</taxon>
    </lineage>
</organism>
<accession>A0AA47MV50</accession>
<feature type="region of interest" description="Disordered" evidence="1">
    <location>
        <begin position="1"/>
        <end position="45"/>
    </location>
</feature>
<proteinExistence type="predicted"/>
<reference evidence="2" key="1">
    <citation type="journal article" date="2023" name="Front. Mar. Sci.">
        <title>A new Merluccius polli reference genome to investigate the effects of global change in West African waters.</title>
        <authorList>
            <person name="Mateo J.L."/>
            <person name="Blanco-Fernandez C."/>
            <person name="Garcia-Vazquez E."/>
            <person name="Machado-Schiaffino G."/>
        </authorList>
    </citation>
    <scope>NUCLEOTIDE SEQUENCE</scope>
    <source>
        <strain evidence="2">C29</strain>
        <tissue evidence="2">Fin</tissue>
    </source>
</reference>
<comment type="caution">
    <text evidence="2">The sequence shown here is derived from an EMBL/GenBank/DDBJ whole genome shotgun (WGS) entry which is preliminary data.</text>
</comment>
<dbReference type="EMBL" id="JAOPHQ010002560">
    <property type="protein sequence ID" value="KAK0146730.1"/>
    <property type="molecule type" value="Genomic_DNA"/>
</dbReference>
<dbReference type="AlphaFoldDB" id="A0AA47MV50"/>
<feature type="region of interest" description="Disordered" evidence="1">
    <location>
        <begin position="140"/>
        <end position="206"/>
    </location>
</feature>
<evidence type="ECO:0000313" key="3">
    <source>
        <dbReference type="Proteomes" id="UP001174136"/>
    </source>
</evidence>
<feature type="compositionally biased region" description="Basic and acidic residues" evidence="1">
    <location>
        <begin position="176"/>
        <end position="198"/>
    </location>
</feature>
<gene>
    <name evidence="2" type="ORF">N1851_013937</name>
</gene>
<evidence type="ECO:0000256" key="1">
    <source>
        <dbReference type="SAM" id="MobiDB-lite"/>
    </source>
</evidence>
<name>A0AA47MV50_MERPO</name>
<dbReference type="Proteomes" id="UP001174136">
    <property type="component" value="Unassembled WGS sequence"/>
</dbReference>
<feature type="compositionally biased region" description="Basic and acidic residues" evidence="1">
    <location>
        <begin position="152"/>
        <end position="164"/>
    </location>
</feature>
<sequence length="448" mass="50957">MWGGVVHQPQGGAVERARESRASSVLDPGEPDPSTRVGDGARAGPAATRRCWQRWRRRDQAVLSRQQLAALQGQAERPPERNVTLALSENAFSLLAFCPSRESIDRKDMAASIELARPMYILISDSSLRRIIACWTQGNRTRAHGSATEPELGPRRHREDDNRPRKTSRGPQLKTATDDKSWKTRTKYQDGKSAEEKQKKRLPQNSLKPLQMIQNSAARVLTKTKRRDHITLILKSLHWLPISHRIDFSLSLKWVGPNYLHDMFKWYSQTRTKQGEAAISHYGVHLYNQLLETIKNATTIAIFKTKVKTKLFLDAFCNTFVNRWLAVQRWLVHRLGVWGLYVFVSCLAVTGSTERSLRLIKSWAGDFSLVLLTGTLLTSVCTCASNPSVILLSWCCIDFRDRVSATGLFDVFANVLRREPVYEEFLFLLVARFHHGVYGFVVARRSSL</sequence>
<keyword evidence="3" id="KW-1185">Reference proteome</keyword>
<evidence type="ECO:0000313" key="2">
    <source>
        <dbReference type="EMBL" id="KAK0146730.1"/>
    </source>
</evidence>
<protein>
    <submittedName>
        <fullName evidence="2">Uncharacterized protein</fullName>
    </submittedName>
</protein>